<accession>A0A6C0BRQ7</accession>
<dbReference type="AlphaFoldDB" id="A0A6C0BRQ7"/>
<dbReference type="InterPro" id="IPR050365">
    <property type="entry name" value="TIM50"/>
</dbReference>
<feature type="region of interest" description="Disordered" evidence="1">
    <location>
        <begin position="1"/>
        <end position="21"/>
    </location>
</feature>
<dbReference type="InterPro" id="IPR036412">
    <property type="entry name" value="HAD-like_sf"/>
</dbReference>
<organism evidence="3">
    <name type="scientific">viral metagenome</name>
    <dbReference type="NCBI Taxonomy" id="1070528"/>
    <lineage>
        <taxon>unclassified sequences</taxon>
        <taxon>metagenomes</taxon>
        <taxon>organismal metagenomes</taxon>
    </lineage>
</organism>
<dbReference type="PANTHER" id="PTHR12210">
    <property type="entry name" value="DULLARD PROTEIN PHOSPHATASE"/>
    <property type="match status" value="1"/>
</dbReference>
<protein>
    <recommendedName>
        <fullName evidence="2">FCP1 homology domain-containing protein</fullName>
    </recommendedName>
</protein>
<dbReference type="SUPFAM" id="SSF56784">
    <property type="entry name" value="HAD-like"/>
    <property type="match status" value="1"/>
</dbReference>
<proteinExistence type="predicted"/>
<name>A0A6C0BRQ7_9ZZZZ</name>
<sequence>MNENNNTTYPKQPQPQEKEHPVQEKKLLLFELKKILIEHRHRTEFKLHIYPNKHNFVTKNNLFVFIRPNTKDFLEFVFKHFDIGFWSSMTREDTYDILISLLSRKQIDSVKIVLTQEDCSTFGDYVKDTIKPIYYKIVDRLWTNSNETKCYKKENVLLIDHSSYKSVFNPPHVSIHPKTFNLLNLEKKDSELMRLQNYLKHSLNVSSLHSYVRLNPYEAFDNPETEPEPEPIPYRRFQIITWFARLFERMCSPRQG</sequence>
<feature type="domain" description="FCP1 homology" evidence="2">
    <location>
        <begin position="21"/>
        <end position="202"/>
    </location>
</feature>
<dbReference type="InterPro" id="IPR023214">
    <property type="entry name" value="HAD_sf"/>
</dbReference>
<reference evidence="3" key="1">
    <citation type="journal article" date="2020" name="Nature">
        <title>Giant virus diversity and host interactions through global metagenomics.</title>
        <authorList>
            <person name="Schulz F."/>
            <person name="Roux S."/>
            <person name="Paez-Espino D."/>
            <person name="Jungbluth S."/>
            <person name="Walsh D.A."/>
            <person name="Denef V.J."/>
            <person name="McMahon K.D."/>
            <person name="Konstantinidis K.T."/>
            <person name="Eloe-Fadrosh E.A."/>
            <person name="Kyrpides N.C."/>
            <person name="Woyke T."/>
        </authorList>
    </citation>
    <scope>NUCLEOTIDE SEQUENCE</scope>
    <source>
        <strain evidence="3">GVMAG-M-3300018416-26</strain>
    </source>
</reference>
<dbReference type="EMBL" id="MN739219">
    <property type="protein sequence ID" value="QHS94314.1"/>
    <property type="molecule type" value="Genomic_DNA"/>
</dbReference>
<dbReference type="InterPro" id="IPR004274">
    <property type="entry name" value="FCP1_dom"/>
</dbReference>
<evidence type="ECO:0000256" key="1">
    <source>
        <dbReference type="SAM" id="MobiDB-lite"/>
    </source>
</evidence>
<evidence type="ECO:0000313" key="3">
    <source>
        <dbReference type="EMBL" id="QHS94314.1"/>
    </source>
</evidence>
<dbReference type="Pfam" id="PF03031">
    <property type="entry name" value="NIF"/>
    <property type="match status" value="1"/>
</dbReference>
<dbReference type="Gene3D" id="3.40.50.1000">
    <property type="entry name" value="HAD superfamily/HAD-like"/>
    <property type="match status" value="1"/>
</dbReference>
<evidence type="ECO:0000259" key="2">
    <source>
        <dbReference type="PROSITE" id="PS50969"/>
    </source>
</evidence>
<dbReference type="PROSITE" id="PS50969">
    <property type="entry name" value="FCP1"/>
    <property type="match status" value="1"/>
</dbReference>
<dbReference type="SMART" id="SM00577">
    <property type="entry name" value="CPDc"/>
    <property type="match status" value="1"/>
</dbReference>